<sequence>MKSTYSKTIRLVYLVFLLFGATVTSQEDKGFIPPSIDDEDIPIVKEELPVPEDDQDYTVRFFKGITDGVESRIAIKGLGYILRSSMVHVISEDGRKLDVKIVKNDWEDIHREGATKNGEYKVNFRTALQFGIIISSPEKGIPFVVAVSAGRELFPASNLFVDASTMKSVSSNEIMDTEGNTNATTSSAASESSSTFTYYIIPIAILVLGIIVFLFFRKKRKGAATVIALLFFIPMAEAGIVQGLGNSISGKTIANVAEKLLDAVGKEYGSGRRNHYDVLSPSDTDFEPLLDPAGQPSLPTSCNETARRSEQNYGGEDSQSKNSPNSSSSGTSDGEPDTSDSNEKDENIDEALAKAEERKERGLKQAKEIRNTMIEAQLSTFNTSNQAITQQYNADIRNANGDPNAIASATERYQNDINSITRALERGRSNASSNYTTSVSEVMSGYAREVAAIQQRQNDSGDSSNNDGSENFGDGKDKDRSDKKDPDRNQDKQDQVDASKDGGNGTKSSEVDNKDGVSEEEGSENKEGCDCLARAYDNLHEQRYRLEKLLKIGQHTKKVTDFGLSFGDNFSGIHPVSGLAWQKERAKVLKSIEEFDKTYKNKHNELTQRLYNVLLEIDACEKKLGEENWYSKYGFIYHEFMKQRYATYK</sequence>
<feature type="transmembrane region" description="Helical" evidence="2">
    <location>
        <begin position="196"/>
        <end position="216"/>
    </location>
</feature>
<feature type="compositionally biased region" description="Basic and acidic residues" evidence="1">
    <location>
        <begin position="473"/>
        <end position="500"/>
    </location>
</feature>
<feature type="region of interest" description="Disordered" evidence="1">
    <location>
        <begin position="272"/>
        <end position="346"/>
    </location>
</feature>
<protein>
    <submittedName>
        <fullName evidence="3">Uncharacterized protein</fullName>
    </submittedName>
</protein>
<dbReference type="RefSeq" id="WP_179242216.1">
    <property type="nucleotide sequence ID" value="NZ_CP058595.1"/>
</dbReference>
<feature type="compositionally biased region" description="Basic and acidic residues" evidence="1">
    <location>
        <begin position="509"/>
        <end position="527"/>
    </location>
</feature>
<evidence type="ECO:0000313" key="3">
    <source>
        <dbReference type="EMBL" id="QLG45930.1"/>
    </source>
</evidence>
<dbReference type="EMBL" id="CP058595">
    <property type="protein sequence ID" value="QLG45930.1"/>
    <property type="molecule type" value="Genomic_DNA"/>
</dbReference>
<dbReference type="KEGG" id="cagg:HYG79_11405"/>
<keyword evidence="2" id="KW-0812">Transmembrane</keyword>
<accession>A0A7H9AR69</accession>
<dbReference type="Proteomes" id="UP000509302">
    <property type="component" value="Chromosome"/>
</dbReference>
<keyword evidence="2" id="KW-1133">Transmembrane helix</keyword>
<organism evidence="3 4">
    <name type="scientific">Costertonia aggregata</name>
    <dbReference type="NCBI Taxonomy" id="343403"/>
    <lineage>
        <taxon>Bacteria</taxon>
        <taxon>Pseudomonadati</taxon>
        <taxon>Bacteroidota</taxon>
        <taxon>Flavobacteriia</taxon>
        <taxon>Flavobacteriales</taxon>
        <taxon>Flavobacteriaceae</taxon>
        <taxon>Costertonia</taxon>
    </lineage>
</organism>
<evidence type="ECO:0000313" key="4">
    <source>
        <dbReference type="Proteomes" id="UP000509302"/>
    </source>
</evidence>
<feature type="compositionally biased region" description="Low complexity" evidence="1">
    <location>
        <begin position="458"/>
        <end position="472"/>
    </location>
</feature>
<name>A0A7H9AR69_9FLAO</name>
<gene>
    <name evidence="3" type="ORF">HYG79_11405</name>
</gene>
<keyword evidence="2" id="KW-0472">Membrane</keyword>
<proteinExistence type="predicted"/>
<feature type="transmembrane region" description="Helical" evidence="2">
    <location>
        <begin position="223"/>
        <end position="245"/>
    </location>
</feature>
<dbReference type="AlphaFoldDB" id="A0A7H9AR69"/>
<keyword evidence="4" id="KW-1185">Reference proteome</keyword>
<feature type="compositionally biased region" description="Low complexity" evidence="1">
    <location>
        <begin position="316"/>
        <end position="333"/>
    </location>
</feature>
<feature type="region of interest" description="Disordered" evidence="1">
    <location>
        <begin position="455"/>
        <end position="527"/>
    </location>
</feature>
<reference evidence="3 4" key="1">
    <citation type="journal article" date="2006" name="Int. J. Syst. Evol. Microbiol.">
        <title>Costertonia aggregata gen. nov., sp. nov., a mesophilic marine bacterium of the family Flavobacteriaceae, isolated from a mature biofilm.</title>
        <authorList>
            <person name="Kwon K.K."/>
            <person name="Lee Y.K."/>
            <person name="Lee H.K."/>
        </authorList>
    </citation>
    <scope>NUCLEOTIDE SEQUENCE [LARGE SCALE GENOMIC DNA]</scope>
    <source>
        <strain evidence="3 4">KCCM 42265</strain>
    </source>
</reference>
<evidence type="ECO:0000256" key="2">
    <source>
        <dbReference type="SAM" id="Phobius"/>
    </source>
</evidence>
<evidence type="ECO:0000256" key="1">
    <source>
        <dbReference type="SAM" id="MobiDB-lite"/>
    </source>
</evidence>